<dbReference type="RefSeq" id="WP_067020186.1">
    <property type="nucleotide sequence ID" value="NZ_FLOB01000016.1"/>
</dbReference>
<dbReference type="GO" id="GO:0042834">
    <property type="term" value="F:peptidoglycan binding"/>
    <property type="evidence" value="ECO:0007669"/>
    <property type="project" value="InterPro"/>
</dbReference>
<dbReference type="OrthoDB" id="6193567at2"/>
<dbReference type="SUPFAM" id="SSF110997">
    <property type="entry name" value="Sporulation related repeat"/>
    <property type="match status" value="1"/>
</dbReference>
<name>A0A1A8TSI4_9GAMM</name>
<evidence type="ECO:0000313" key="2">
    <source>
        <dbReference type="Proteomes" id="UP000092544"/>
    </source>
</evidence>
<organism evidence="1 2">
    <name type="scientific">Marinomonas spartinae</name>
    <dbReference type="NCBI Taxonomy" id="1792290"/>
    <lineage>
        <taxon>Bacteria</taxon>
        <taxon>Pseudomonadati</taxon>
        <taxon>Pseudomonadota</taxon>
        <taxon>Gammaproteobacteria</taxon>
        <taxon>Oceanospirillales</taxon>
        <taxon>Oceanospirillaceae</taxon>
        <taxon>Marinomonas</taxon>
    </lineage>
</organism>
<protein>
    <recommendedName>
        <fullName evidence="3">Sporulation related domain protein</fullName>
    </recommendedName>
</protein>
<keyword evidence="2" id="KW-1185">Reference proteome</keyword>
<evidence type="ECO:0008006" key="3">
    <source>
        <dbReference type="Google" id="ProtNLM"/>
    </source>
</evidence>
<dbReference type="Proteomes" id="UP000092544">
    <property type="component" value="Unassembled WGS sequence"/>
</dbReference>
<sequence>MKWLFFIIVLINAAFFGWAHMIKHNAAQVNDHVYAPPVSTSIRLLSEPANSEEKAAMVKAKQQSQEMEASLKKALTVAEANANDRSMLCPQLEVEKNADDAQITHALTKLKWKYSDKQVMGKRPKFWLYIEAPDTHAKAREIVNALHERSIDSFIITRGEMKNRISLGLYSSQEGADEARKRIESKLRYKLNIYRHLRTVSLHQINVEQPISDEDLEKLLSQFDLTKMMIKIEKNPC</sequence>
<reference evidence="1 2" key="1">
    <citation type="submission" date="2016-06" db="EMBL/GenBank/DDBJ databases">
        <authorList>
            <person name="Kjaerup R.B."/>
            <person name="Dalgaard T.S."/>
            <person name="Juul-Madsen H.R."/>
        </authorList>
    </citation>
    <scope>NUCLEOTIDE SEQUENCE [LARGE SCALE GENOMIC DNA]</scope>
    <source>
        <strain evidence="1 2">CECT 8886</strain>
    </source>
</reference>
<dbReference type="AlphaFoldDB" id="A0A1A8TSI4"/>
<dbReference type="InterPro" id="IPR036680">
    <property type="entry name" value="SPOR-like_sf"/>
</dbReference>
<dbReference type="STRING" id="1792290.MSP8886_04029"/>
<accession>A0A1A8TSI4</accession>
<dbReference type="EMBL" id="FLOB01000016">
    <property type="protein sequence ID" value="SBS37219.1"/>
    <property type="molecule type" value="Genomic_DNA"/>
</dbReference>
<evidence type="ECO:0000313" key="1">
    <source>
        <dbReference type="EMBL" id="SBS37219.1"/>
    </source>
</evidence>
<proteinExistence type="predicted"/>
<gene>
    <name evidence="1" type="ORF">MSP8886_04029</name>
</gene>